<gene>
    <name evidence="1" type="ORF">B4088_3329</name>
</gene>
<organism evidence="1 2">
    <name type="scientific">Bacillus cereus</name>
    <dbReference type="NCBI Taxonomy" id="1396"/>
    <lineage>
        <taxon>Bacteria</taxon>
        <taxon>Bacillati</taxon>
        <taxon>Bacillota</taxon>
        <taxon>Bacilli</taxon>
        <taxon>Bacillales</taxon>
        <taxon>Bacillaceae</taxon>
        <taxon>Bacillus</taxon>
        <taxon>Bacillus cereus group</taxon>
    </lineage>
</organism>
<proteinExistence type="predicted"/>
<comment type="caution">
    <text evidence="1">The sequence shown here is derived from an EMBL/GenBank/DDBJ whole genome shotgun (WGS) entry which is preliminary data.</text>
</comment>
<name>A0A161T420_BACCE</name>
<dbReference type="AlphaFoldDB" id="A0A161T420"/>
<dbReference type="PATRIC" id="fig|1396.535.peg.3975"/>
<sequence length="51" mass="6155">MSEVYQFCSVCEEKLTEDEREYNKKQENFYYPVCTDCIDTTIDKVFKVLDN</sequence>
<dbReference type="EMBL" id="LJKE01000056">
    <property type="protein sequence ID" value="KZD63344.1"/>
    <property type="molecule type" value="Genomic_DNA"/>
</dbReference>
<evidence type="ECO:0000313" key="2">
    <source>
        <dbReference type="Proteomes" id="UP000076482"/>
    </source>
</evidence>
<protein>
    <submittedName>
        <fullName evidence="1">Uncharacterized protein</fullName>
    </submittedName>
</protein>
<accession>A0A161T420</accession>
<evidence type="ECO:0000313" key="1">
    <source>
        <dbReference type="EMBL" id="KZD63344.1"/>
    </source>
</evidence>
<dbReference type="RefSeq" id="WP_161940841.1">
    <property type="nucleotide sequence ID" value="NZ_LJKE01000056.1"/>
</dbReference>
<reference evidence="1 2" key="1">
    <citation type="submission" date="2015-09" db="EMBL/GenBank/DDBJ databases">
        <title>Bacillus cereus food isolates.</title>
        <authorList>
            <person name="Boekhorst J."/>
        </authorList>
    </citation>
    <scope>NUCLEOTIDE SEQUENCE [LARGE SCALE GENOMIC DNA]</scope>
    <source>
        <strain evidence="1 2">B4088</strain>
    </source>
</reference>
<dbReference type="Proteomes" id="UP000076482">
    <property type="component" value="Unassembled WGS sequence"/>
</dbReference>